<evidence type="ECO:0000256" key="1">
    <source>
        <dbReference type="ARBA" id="ARBA00011073"/>
    </source>
</evidence>
<evidence type="ECO:0000256" key="5">
    <source>
        <dbReference type="PROSITE-ProRule" id="PRU01240"/>
    </source>
</evidence>
<dbReference type="PROSITE" id="PS51892">
    <property type="entry name" value="SUBTILASE"/>
    <property type="match status" value="1"/>
</dbReference>
<keyword evidence="3 5" id="KW-0378">Hydrolase</keyword>
<dbReference type="SUPFAM" id="SSF52743">
    <property type="entry name" value="Subtilisin-like"/>
    <property type="match status" value="1"/>
</dbReference>
<evidence type="ECO:0000259" key="6">
    <source>
        <dbReference type="Pfam" id="PF00082"/>
    </source>
</evidence>
<dbReference type="EMBL" id="AB853998">
    <property type="protein sequence ID" value="BBB39287.1"/>
    <property type="molecule type" value="Genomic_DNA"/>
</dbReference>
<feature type="active site" description="Charge relay system" evidence="5">
    <location>
        <position position="54"/>
    </location>
</feature>
<reference evidence="7" key="1">
    <citation type="journal article" date="2020" name="Anaerobe">
        <title>Analysis of a plasmid encoding botulinum neurotoxin type G gene in Clostridium argentinense.</title>
        <authorList>
            <person name="Sakaguchi Y."/>
            <person name="Uchiyama J."/>
            <person name="Take A."/>
            <person name="Gotoh K."/>
            <person name="Sakaguchi M."/>
            <person name="Suzuki T."/>
            <person name="Yamamoto Y."/>
            <person name="Hosomi K."/>
            <person name="Kohda T."/>
            <person name="Mukamoto M."/>
            <person name="Kozaki S."/>
            <person name="Hayashi S."/>
            <person name="Oguma K."/>
        </authorList>
    </citation>
    <scope>NUCLEOTIDE SEQUENCE</scope>
    <source>
        <strain evidence="7">2740</strain>
        <plasmid evidence="7">pCAG</plasmid>
    </source>
</reference>
<dbReference type="InterPro" id="IPR050131">
    <property type="entry name" value="Peptidase_S8_subtilisin-like"/>
</dbReference>
<dbReference type="GO" id="GO:0006508">
    <property type="term" value="P:proteolysis"/>
    <property type="evidence" value="ECO:0007669"/>
    <property type="project" value="UniProtKB-KW"/>
</dbReference>
<accession>A0A7I6NEC1</accession>
<geneLocation type="plasmid" evidence="7">
    <name>pCAG</name>
</geneLocation>
<dbReference type="GO" id="GO:0004252">
    <property type="term" value="F:serine-type endopeptidase activity"/>
    <property type="evidence" value="ECO:0007669"/>
    <property type="project" value="UniProtKB-UniRule"/>
</dbReference>
<dbReference type="PRINTS" id="PR00723">
    <property type="entry name" value="SUBTILISIN"/>
</dbReference>
<keyword evidence="4 5" id="KW-0720">Serine protease</keyword>
<protein>
    <submittedName>
        <fullName evidence="7">Putative serine protease</fullName>
    </submittedName>
</protein>
<dbReference type="PANTHER" id="PTHR43806">
    <property type="entry name" value="PEPTIDASE S8"/>
    <property type="match status" value="1"/>
</dbReference>
<feature type="active site" description="Charge relay system" evidence="5">
    <location>
        <position position="199"/>
    </location>
</feature>
<feature type="active site" description="Charge relay system" evidence="5">
    <location>
        <position position="15"/>
    </location>
</feature>
<dbReference type="PANTHER" id="PTHR43806:SF11">
    <property type="entry name" value="CEREVISIN-RELATED"/>
    <property type="match status" value="1"/>
</dbReference>
<dbReference type="AlphaFoldDB" id="A0A7I6NEC1"/>
<evidence type="ECO:0000256" key="2">
    <source>
        <dbReference type="ARBA" id="ARBA00022670"/>
    </source>
</evidence>
<dbReference type="Gene3D" id="3.40.50.200">
    <property type="entry name" value="Peptidase S8/S53 domain"/>
    <property type="match status" value="1"/>
</dbReference>
<dbReference type="PROSITE" id="PS00136">
    <property type="entry name" value="SUBTILASE_ASP"/>
    <property type="match status" value="1"/>
</dbReference>
<comment type="similarity">
    <text evidence="1 5">Belongs to the peptidase S8 family.</text>
</comment>
<feature type="domain" description="Peptidase S8/S53" evidence="6">
    <location>
        <begin position="7"/>
        <end position="165"/>
    </location>
</feature>
<evidence type="ECO:0000256" key="4">
    <source>
        <dbReference type="ARBA" id="ARBA00022825"/>
    </source>
</evidence>
<name>A0A7I6NEC1_9CLOT</name>
<keyword evidence="2 5" id="KW-0645">Protease</keyword>
<evidence type="ECO:0000313" key="7">
    <source>
        <dbReference type="EMBL" id="BBB39287.1"/>
    </source>
</evidence>
<dbReference type="Pfam" id="PF00082">
    <property type="entry name" value="Peptidase_S8"/>
    <property type="match status" value="1"/>
</dbReference>
<dbReference type="InterPro" id="IPR015500">
    <property type="entry name" value="Peptidase_S8_subtilisin-rel"/>
</dbReference>
<keyword evidence="7" id="KW-0614">Plasmid</keyword>
<organism evidence="7">
    <name type="scientific">Clostridium argentinense</name>
    <dbReference type="NCBI Taxonomy" id="29341"/>
    <lineage>
        <taxon>Bacteria</taxon>
        <taxon>Bacillati</taxon>
        <taxon>Bacillota</taxon>
        <taxon>Clostridia</taxon>
        <taxon>Eubacteriales</taxon>
        <taxon>Clostridiaceae</taxon>
        <taxon>Clostridium</taxon>
    </lineage>
</organism>
<dbReference type="InterPro" id="IPR036852">
    <property type="entry name" value="Peptidase_S8/S53_dom_sf"/>
</dbReference>
<dbReference type="InterPro" id="IPR000209">
    <property type="entry name" value="Peptidase_S8/S53_dom"/>
</dbReference>
<sequence length="340" mass="39419">MVIKMRDKVKVAILDTGIDKDHDYLKDNISGGISFESDDNYVILSDKYDDNNGHGTACASIIKREFKDIEIFAVKVLDKDGRTNIQILEESLKYLLNTNIRLINLSLSVIESEMVQDLYKICSELKKQGKIIVCSLANGFEESYPAIFDNVIGVKGFILEDENTFWYNRDFRIQCIIDNNSYINCDINNSYKLFGKCNSQSAAKLTGKIANILLKEPDITFELLEEKLEFLARRNKWDKKELLASKRYPDYKEGLYKRDNSILIDTANIVKEVLNIDKNDNRLYEYSLLSNKVGLNYDNCFKVIKKLEENFDIKFDYMNISRYDFVSINVLTHLVEKNIK</sequence>
<dbReference type="InterPro" id="IPR023827">
    <property type="entry name" value="Peptidase_S8_Asp-AS"/>
</dbReference>
<proteinExistence type="inferred from homology"/>
<evidence type="ECO:0000256" key="3">
    <source>
        <dbReference type="ARBA" id="ARBA00022801"/>
    </source>
</evidence>